<comment type="caution">
    <text evidence="5">The sequence shown here is derived from an EMBL/GenBank/DDBJ whole genome shotgun (WGS) entry which is preliminary data.</text>
</comment>
<reference evidence="5 6" key="1">
    <citation type="journal article" date="2015" name="Genome Biol. Evol.">
        <title>Comparative Genomics of a Bacterivorous Green Alga Reveals Evolutionary Causalities and Consequences of Phago-Mixotrophic Mode of Nutrition.</title>
        <authorList>
            <person name="Burns J.A."/>
            <person name="Paasch A."/>
            <person name="Narechania A."/>
            <person name="Kim E."/>
        </authorList>
    </citation>
    <scope>NUCLEOTIDE SEQUENCE [LARGE SCALE GENOMIC DNA]</scope>
    <source>
        <strain evidence="5 6">PLY_AMNH</strain>
    </source>
</reference>
<evidence type="ECO:0008006" key="7">
    <source>
        <dbReference type="Google" id="ProtNLM"/>
    </source>
</evidence>
<dbReference type="InterPro" id="IPR048247">
    <property type="entry name" value="eIF2D_N"/>
</dbReference>
<dbReference type="Pfam" id="PF17832">
    <property type="entry name" value="Pre-PUA"/>
    <property type="match status" value="1"/>
</dbReference>
<organism evidence="5 6">
    <name type="scientific">Cymbomonas tetramitiformis</name>
    <dbReference type="NCBI Taxonomy" id="36881"/>
    <lineage>
        <taxon>Eukaryota</taxon>
        <taxon>Viridiplantae</taxon>
        <taxon>Chlorophyta</taxon>
        <taxon>Pyramimonadophyceae</taxon>
        <taxon>Pyramimonadales</taxon>
        <taxon>Pyramimonadaceae</taxon>
        <taxon>Cymbomonas</taxon>
    </lineage>
</organism>
<dbReference type="PANTHER" id="PTHR12217">
    <property type="entry name" value="EUKARYOTIC TRANSLATION INITIATION FACTOR 2D"/>
    <property type="match status" value="1"/>
</dbReference>
<feature type="domain" description="Pre-PUA" evidence="2">
    <location>
        <begin position="2"/>
        <end position="91"/>
    </location>
</feature>
<dbReference type="AlphaFoldDB" id="A0AAE0BKP1"/>
<feature type="domain" description="Eukaryotic translation initiation factor 2D-like PUA RNA-binding" evidence="4">
    <location>
        <begin position="100"/>
        <end position="181"/>
    </location>
</feature>
<protein>
    <recommendedName>
        <fullName evidence="7">Ligatin</fullName>
    </recommendedName>
</protein>
<dbReference type="CDD" id="cd21156">
    <property type="entry name" value="PUA_eIF2d-like"/>
    <property type="match status" value="1"/>
</dbReference>
<evidence type="ECO:0000259" key="3">
    <source>
        <dbReference type="Pfam" id="PF25304"/>
    </source>
</evidence>
<feature type="compositionally biased region" description="Polar residues" evidence="1">
    <location>
        <begin position="1"/>
        <end position="14"/>
    </location>
</feature>
<feature type="domain" description="eIF2D winged helix" evidence="3">
    <location>
        <begin position="320"/>
        <end position="366"/>
    </location>
</feature>
<dbReference type="InterPro" id="IPR057429">
    <property type="entry name" value="WH_eIF2D"/>
</dbReference>
<name>A0AAE0BKP1_9CHLO</name>
<dbReference type="Proteomes" id="UP001190700">
    <property type="component" value="Unassembled WGS sequence"/>
</dbReference>
<evidence type="ECO:0000259" key="4">
    <source>
        <dbReference type="Pfam" id="PF26292"/>
    </source>
</evidence>
<dbReference type="InterPro" id="IPR041366">
    <property type="entry name" value="Pre-PUA"/>
</dbReference>
<dbReference type="Pfam" id="PF25304">
    <property type="entry name" value="WHD_eIF2D"/>
    <property type="match status" value="1"/>
</dbReference>
<dbReference type="SUPFAM" id="SSF88697">
    <property type="entry name" value="PUA domain-like"/>
    <property type="match status" value="1"/>
</dbReference>
<dbReference type="PROSITE" id="PS50890">
    <property type="entry name" value="PUA"/>
    <property type="match status" value="1"/>
</dbReference>
<dbReference type="GO" id="GO:0003743">
    <property type="term" value="F:translation initiation factor activity"/>
    <property type="evidence" value="ECO:0007669"/>
    <property type="project" value="InterPro"/>
</dbReference>
<dbReference type="GO" id="GO:0001731">
    <property type="term" value="P:formation of translation preinitiation complex"/>
    <property type="evidence" value="ECO:0007669"/>
    <property type="project" value="InterPro"/>
</dbReference>
<feature type="region of interest" description="Disordered" evidence="1">
    <location>
        <begin position="1"/>
        <end position="20"/>
    </location>
</feature>
<feature type="compositionally biased region" description="Acidic residues" evidence="1">
    <location>
        <begin position="212"/>
        <end position="230"/>
    </location>
</feature>
<keyword evidence="6" id="KW-1185">Reference proteome</keyword>
<dbReference type="PANTHER" id="PTHR12217:SF4">
    <property type="entry name" value="EUKARYOTIC TRANSLATION INITIATION FACTOR 2D"/>
    <property type="match status" value="1"/>
</dbReference>
<dbReference type="Pfam" id="PF26292">
    <property type="entry name" value="PUA_elF2D"/>
    <property type="match status" value="1"/>
</dbReference>
<dbReference type="InterPro" id="IPR039757">
    <property type="entry name" value="EIF2D"/>
</dbReference>
<evidence type="ECO:0000256" key="1">
    <source>
        <dbReference type="SAM" id="MobiDB-lite"/>
    </source>
</evidence>
<evidence type="ECO:0000313" key="5">
    <source>
        <dbReference type="EMBL" id="KAK3238247.1"/>
    </source>
</evidence>
<evidence type="ECO:0000259" key="2">
    <source>
        <dbReference type="Pfam" id="PF17832"/>
    </source>
</evidence>
<dbReference type="Gene3D" id="3.10.400.20">
    <property type="match status" value="1"/>
</dbReference>
<sequence>MFKKQVTYSKQNKLSGADRKKVRRNLKEKLPTATDDDLDAILPAKGDLSVGKMASPSRATVYFNGLIPMIIDLNSKVDTLIPSVFALWQCPNLLPVFQLRHGAVSHYVLGGADLMLPGVKPPAGGFPPVGSPGGFAKGVIHSVMVPGNPAPIAVGSAAMSSTAAASANKGRLMTLLHFYGDCVWAATEGHPIPNEGFLGKVVRSIVPGAEGSESDEDEDIEDEEDEDAEGEASHETAQDGPSASVGASEETSADGSKETSVVEEGCAEEAATTAERPEAEAETDDPASLPRALDAMELGPQEAEPSAAPDDVGISPEEMDALLDACVLQALHTTLKNDSLLPVSVGTFWKGHVLPARLPGQSLDIKCADTVPILDFTSHAFPSGQNRASLCAGMLAVTEQVSG</sequence>
<dbReference type="EMBL" id="LGRX02034284">
    <property type="protein sequence ID" value="KAK3238247.1"/>
    <property type="molecule type" value="Genomic_DNA"/>
</dbReference>
<dbReference type="InterPro" id="IPR048248">
    <property type="entry name" value="PUA_eIF2d-like"/>
</dbReference>
<dbReference type="InterPro" id="IPR015947">
    <property type="entry name" value="PUA-like_sf"/>
</dbReference>
<dbReference type="CDD" id="cd11610">
    <property type="entry name" value="eIF2D_N"/>
    <property type="match status" value="1"/>
</dbReference>
<accession>A0AAE0BKP1</accession>
<evidence type="ECO:0000313" key="6">
    <source>
        <dbReference type="Proteomes" id="UP001190700"/>
    </source>
</evidence>
<proteinExistence type="predicted"/>
<gene>
    <name evidence="5" type="ORF">CYMTET_51727</name>
</gene>
<feature type="region of interest" description="Disordered" evidence="1">
    <location>
        <begin position="209"/>
        <end position="287"/>
    </location>
</feature>